<name>A0A6M4Y7R1_AERME</name>
<evidence type="ECO:0000256" key="1">
    <source>
        <dbReference type="SAM" id="Phobius"/>
    </source>
</evidence>
<proteinExistence type="predicted"/>
<feature type="transmembrane region" description="Helical" evidence="1">
    <location>
        <begin position="516"/>
        <end position="537"/>
    </location>
</feature>
<dbReference type="RefSeq" id="WP_171275357.1">
    <property type="nucleotide sequence ID" value="NZ_CAWPJG010000001.1"/>
</dbReference>
<dbReference type="AlphaFoldDB" id="A0A6M4Y7R1"/>
<keyword evidence="1" id="KW-0472">Membrane</keyword>
<evidence type="ECO:0000313" key="2">
    <source>
        <dbReference type="EMBL" id="QJT20465.1"/>
    </source>
</evidence>
<organism evidence="2 3">
    <name type="scientific">Aeromonas media</name>
    <dbReference type="NCBI Taxonomy" id="651"/>
    <lineage>
        <taxon>Bacteria</taxon>
        <taxon>Pseudomonadati</taxon>
        <taxon>Pseudomonadota</taxon>
        <taxon>Gammaproteobacteria</taxon>
        <taxon>Aeromonadales</taxon>
        <taxon>Aeromonadaceae</taxon>
        <taxon>Aeromonas</taxon>
    </lineage>
</organism>
<accession>A0A6M4Y7R1</accession>
<gene>
    <name evidence="2" type="ORF">E4184_02550</name>
</gene>
<keyword evidence="1" id="KW-1133">Transmembrane helix</keyword>
<reference evidence="2 3" key="1">
    <citation type="submission" date="2019-03" db="EMBL/GenBank/DDBJ databases">
        <title>Novel transposon Tn6433 accelerates the dissemination of tet(E) in Aeromonas from aerobic biofilm under oxytetracycline stress.</title>
        <authorList>
            <person name="Shi Y."/>
            <person name="Tian Z."/>
            <person name="Zhang Y."/>
            <person name="Zhang H."/>
            <person name="Yang M."/>
        </authorList>
    </citation>
    <scope>NUCLEOTIDE SEQUENCE [LARGE SCALE GENOMIC DNA]</scope>
    <source>
        <strain evidence="2 3">T0.1-19</strain>
    </source>
</reference>
<keyword evidence="1" id="KW-0812">Transmembrane</keyword>
<evidence type="ECO:0000313" key="3">
    <source>
        <dbReference type="Proteomes" id="UP000501427"/>
    </source>
</evidence>
<dbReference type="EMBL" id="CP038441">
    <property type="protein sequence ID" value="QJT20465.1"/>
    <property type="molecule type" value="Genomic_DNA"/>
</dbReference>
<protein>
    <submittedName>
        <fullName evidence="2">Uncharacterized protein</fullName>
    </submittedName>
</protein>
<dbReference type="Proteomes" id="UP000501427">
    <property type="component" value="Chromosome"/>
</dbReference>
<sequence length="545" mass="62237">MIMSDTYSGENAYIYSSRILNFKGISSVSKLLTSSNIFLMSLDSHNVLTYRNGGKLAQKTLDVQMALNEQGLKISNHIEFIESNTSQIYRYAFMIALNLFLSEKRLFNVSYSFPLPKIRLFMHPVSIATETCDDSELYLPIVSIYDDGTIQLSFKSVTGFHYLSDKSLMRNIINKSQLNVTSFLCCKDLLLASIAHELSKETLPTKFINRFAFNQIMESSIKEPHQIDFGEEKLNLFELIQTDPITITDIARNLLSLLASSIVQGNTTLAFKWFQNSVQDKHLGYYWCAKPVIFIDTHSRQMNIASENWSTHKYFVDSVMSRVMQNSPNPEQLRKINDIRSLNDYNHFYSDAISLVLMSKDASNNLTIQDSYTFENVISDALTLNEIGEYIKTYYCYAEQRIERCRNTIEIVQEELSLITFESSLMSTQKYGEIAAFIQCVKCGDFVMNSIKNVERKLEGVRKSLELNEKISSEIDSKRITIFFGVLASASLSPEIVQPALQAMNLAPKESGTLKIIGFLISIVFVCLCLPLTKFIWRHHPKNKN</sequence>